<dbReference type="AlphaFoldDB" id="A0A2P7YC05"/>
<comment type="caution">
    <text evidence="1">The sequence shown here is derived from an EMBL/GenBank/DDBJ whole genome shotgun (WGS) entry which is preliminary data.</text>
</comment>
<accession>A0A2P7YC05</accession>
<dbReference type="EMBL" id="NHZQ01000448">
    <property type="protein sequence ID" value="PSK33509.1"/>
    <property type="molecule type" value="Genomic_DNA"/>
</dbReference>
<keyword evidence="2" id="KW-1185">Reference proteome</keyword>
<organism evidence="1 2">
    <name type="scientific">Elsinoe australis</name>
    <dbReference type="NCBI Taxonomy" id="40998"/>
    <lineage>
        <taxon>Eukaryota</taxon>
        <taxon>Fungi</taxon>
        <taxon>Dikarya</taxon>
        <taxon>Ascomycota</taxon>
        <taxon>Pezizomycotina</taxon>
        <taxon>Dothideomycetes</taxon>
        <taxon>Dothideomycetidae</taxon>
        <taxon>Myriangiales</taxon>
        <taxon>Elsinoaceae</taxon>
        <taxon>Elsinoe</taxon>
    </lineage>
</organism>
<gene>
    <name evidence="1" type="ORF">B9Z65_7396</name>
</gene>
<protein>
    <submittedName>
        <fullName evidence="1">Uncharacterized protein</fullName>
    </submittedName>
</protein>
<dbReference type="OrthoDB" id="10614286at2759"/>
<dbReference type="Proteomes" id="UP000243723">
    <property type="component" value="Unassembled WGS sequence"/>
</dbReference>
<name>A0A2P7YC05_9PEZI</name>
<proteinExistence type="predicted"/>
<reference evidence="1 2" key="1">
    <citation type="submission" date="2017-05" db="EMBL/GenBank/DDBJ databases">
        <title>Draft genome sequence of Elsinoe australis.</title>
        <authorList>
            <person name="Cheng Q."/>
        </authorList>
    </citation>
    <scope>NUCLEOTIDE SEQUENCE [LARGE SCALE GENOMIC DNA]</scope>
    <source>
        <strain evidence="1 2">NL1</strain>
    </source>
</reference>
<evidence type="ECO:0000313" key="1">
    <source>
        <dbReference type="EMBL" id="PSK33509.1"/>
    </source>
</evidence>
<evidence type="ECO:0000313" key="2">
    <source>
        <dbReference type="Proteomes" id="UP000243723"/>
    </source>
</evidence>
<sequence>MSPALSLFRPKSLSARLRMDSPTRVVIFGPDNGYHTQSAILFYISPNVITGYLFGKSFLDEWLELPSLRITKINVDCAYPFVYYTWFKDYIRQNADAIIFVSNAPMLNEDQDDEFLVEYMLNLEETRKSILLVL</sequence>